<protein>
    <submittedName>
        <fullName evidence="2">Uncharacterized protein</fullName>
    </submittedName>
</protein>
<name>A0A8H6CBL4_9LECA</name>
<comment type="caution">
    <text evidence="2">The sequence shown here is derived from an EMBL/GenBank/DDBJ whole genome shotgun (WGS) entry which is preliminary data.</text>
</comment>
<dbReference type="RefSeq" id="XP_037149855.1">
    <property type="nucleotide sequence ID" value="XM_037293777.1"/>
</dbReference>
<accession>A0A8H6CBL4</accession>
<gene>
    <name evidence="2" type="ORF">HO133_002852</name>
</gene>
<evidence type="ECO:0000256" key="1">
    <source>
        <dbReference type="SAM" id="SignalP"/>
    </source>
</evidence>
<keyword evidence="3" id="KW-1185">Reference proteome</keyword>
<evidence type="ECO:0000313" key="3">
    <source>
        <dbReference type="Proteomes" id="UP000593566"/>
    </source>
</evidence>
<reference evidence="2 3" key="1">
    <citation type="journal article" date="2020" name="Genomics">
        <title>Complete, high-quality genomes from long-read metagenomic sequencing of two wolf lichen thalli reveals enigmatic genome architecture.</title>
        <authorList>
            <person name="McKenzie S.K."/>
            <person name="Walston R.F."/>
            <person name="Allen J.L."/>
        </authorList>
    </citation>
    <scope>NUCLEOTIDE SEQUENCE [LARGE SCALE GENOMIC DNA]</scope>
    <source>
        <strain evidence="2">WasteWater1</strain>
    </source>
</reference>
<organism evidence="2 3">
    <name type="scientific">Letharia lupina</name>
    <dbReference type="NCBI Taxonomy" id="560253"/>
    <lineage>
        <taxon>Eukaryota</taxon>
        <taxon>Fungi</taxon>
        <taxon>Dikarya</taxon>
        <taxon>Ascomycota</taxon>
        <taxon>Pezizomycotina</taxon>
        <taxon>Lecanoromycetes</taxon>
        <taxon>OSLEUM clade</taxon>
        <taxon>Lecanoromycetidae</taxon>
        <taxon>Lecanorales</taxon>
        <taxon>Lecanorineae</taxon>
        <taxon>Parmeliaceae</taxon>
        <taxon>Letharia</taxon>
    </lineage>
</organism>
<keyword evidence="1" id="KW-0732">Signal</keyword>
<feature type="signal peptide" evidence="1">
    <location>
        <begin position="1"/>
        <end position="15"/>
    </location>
</feature>
<dbReference type="GeneID" id="59331264"/>
<evidence type="ECO:0000313" key="2">
    <source>
        <dbReference type="EMBL" id="KAF6220420.1"/>
    </source>
</evidence>
<sequence length="285" mass="31500">MFMKTFLLLALGVQALSLPGTDEALEKRSSRAWIGSFDSDDTTCSNTSVFQDNSALPHAACVPFRLQGGRVGGRWGSGKHEINVIQAFEDTGCQEAQISGSGYTDTEIDAYTDADSYAHTDGDTDTDTENSSIDDPWPKATIRLAHFSVKEYLVSDRIRHGSASDFGLQEIDSNESMAEYCLAYLLYIIKLEVLTSVSLSEYPLAQYAMAYWFEHVRIAPSNTSSALPLAQELYLSKKDSLVKWIRLYDADPPGHWGPIRILSSGEESQHIGLPMYYASLLGLLE</sequence>
<feature type="chain" id="PRO_5034014324" evidence="1">
    <location>
        <begin position="16"/>
        <end position="285"/>
    </location>
</feature>
<dbReference type="AlphaFoldDB" id="A0A8H6CBL4"/>
<dbReference type="EMBL" id="JACCJB010000016">
    <property type="protein sequence ID" value="KAF6220420.1"/>
    <property type="molecule type" value="Genomic_DNA"/>
</dbReference>
<dbReference type="Proteomes" id="UP000593566">
    <property type="component" value="Unassembled WGS sequence"/>
</dbReference>
<proteinExistence type="predicted"/>